<accession>A0ABY4EU86</accession>
<evidence type="ECO:0000313" key="3">
    <source>
        <dbReference type="Proteomes" id="UP000831782"/>
    </source>
</evidence>
<gene>
    <name evidence="2" type="ORF">MUN88_18275</name>
</gene>
<keyword evidence="1" id="KW-0963">Cytoplasm</keyword>
<sequence>MITKRQGIIVWFHQMKHVKHLKRYGHMIHVSKKLKYAMIYVDQERFDDTYESLLKLSYVTKAEPSYKPFIKTDFESKVVDKEKEKEYDYKMGI</sequence>
<dbReference type="Pfam" id="PF09902">
    <property type="entry name" value="DUF2129"/>
    <property type="match status" value="1"/>
</dbReference>
<organism evidence="2 3">
    <name type="scientific">Gracilibacillus caseinilyticus</name>
    <dbReference type="NCBI Taxonomy" id="2932256"/>
    <lineage>
        <taxon>Bacteria</taxon>
        <taxon>Bacillati</taxon>
        <taxon>Bacillota</taxon>
        <taxon>Bacilli</taxon>
        <taxon>Bacillales</taxon>
        <taxon>Bacillaceae</taxon>
        <taxon>Gracilibacillus</taxon>
    </lineage>
</organism>
<evidence type="ECO:0000256" key="1">
    <source>
        <dbReference type="ARBA" id="ARBA00022490"/>
    </source>
</evidence>
<dbReference type="PIRSF" id="PIRSF031653">
    <property type="entry name" value="UCP031653"/>
    <property type="match status" value="1"/>
</dbReference>
<dbReference type="InterPro" id="IPR016979">
    <property type="entry name" value="DUF2129"/>
</dbReference>
<protein>
    <submittedName>
        <fullName evidence="2">DUF2129 domain-containing protein</fullName>
    </submittedName>
</protein>
<reference evidence="2 3" key="1">
    <citation type="submission" date="2022-04" db="EMBL/GenBank/DDBJ databases">
        <title>Gracilibacillus sp. isolated from saltern.</title>
        <authorList>
            <person name="Won M."/>
            <person name="Lee C.-M."/>
            <person name="Woen H.-Y."/>
            <person name="Kwon S.-W."/>
        </authorList>
    </citation>
    <scope>NUCLEOTIDE SEQUENCE [LARGE SCALE GENOMIC DNA]</scope>
    <source>
        <strain evidence="2 3">SSWR10-1</strain>
    </source>
</reference>
<dbReference type="Proteomes" id="UP000831782">
    <property type="component" value="Chromosome"/>
</dbReference>
<dbReference type="EMBL" id="CP095072">
    <property type="protein sequence ID" value="UOQ47977.1"/>
    <property type="molecule type" value="Genomic_DNA"/>
</dbReference>
<keyword evidence="3" id="KW-1185">Reference proteome</keyword>
<proteinExistence type="predicted"/>
<evidence type="ECO:0000313" key="2">
    <source>
        <dbReference type="EMBL" id="UOQ47977.1"/>
    </source>
</evidence>
<dbReference type="RefSeq" id="WP_244717816.1">
    <property type="nucleotide sequence ID" value="NZ_CP095072.1"/>
</dbReference>
<name>A0ABY4EU86_9BACI</name>